<reference evidence="4 5" key="1">
    <citation type="submission" date="2025-04" db="UniProtKB">
        <authorList>
            <consortium name="RefSeq"/>
        </authorList>
    </citation>
    <scope>IDENTIFICATION</scope>
    <source>
        <tissue evidence="4 5">Blood</tissue>
    </source>
</reference>
<dbReference type="AlphaFoldDB" id="A0A6J1XNE4"/>
<feature type="region of interest" description="Disordered" evidence="1">
    <location>
        <begin position="727"/>
        <end position="762"/>
    </location>
</feature>
<feature type="compositionally biased region" description="Polar residues" evidence="1">
    <location>
        <begin position="450"/>
        <end position="461"/>
    </location>
</feature>
<feature type="compositionally biased region" description="Polar residues" evidence="1">
    <location>
        <begin position="427"/>
        <end position="443"/>
    </location>
</feature>
<dbReference type="InterPro" id="IPR027884">
    <property type="entry name" value="DUF4614"/>
</dbReference>
<sequence>MASRRRTDHPTRNIFGDFSDLSLEDSRMEEIRNLKIGRSLTQVAPGRSRFLKGHQTMGVKYSLPKENAVVEGGLRLSSGRPPITASKLRASAALTKLAQLETKIMNRKAQADLSDVESDLKTPEDSLPRSADTALPRSTVGLSSHGPEKTQKQAHETPTAGSGTQSGKVSRFLKKREPRVENGFPETHCGKERSFQTPKEKKPTRKLDSPDSDEEEMKELRGGLVESSREKETYTNRRFVSSKVSEKEQTKVFSDQIPTQPRILSLPSEEPPGPKPFRTSCLPASQSADGTLRGTRSKARSPQTHASGDTAACTASLSITGTFSKSASMTPHGKLSPGRSEPEPHDQSPSEAADDSLNDFRINLLSLDDLAPAVSENSDLERKKEGQREKASSQSPQAGGPPTGSEISECLSEPSASSAGPEDASSPRPTSQEPTASTVSSAYSEDFEKSPNSTASESRACSESPERTLDTLSEFSASLKTDLPLPTLKPWKKQVRDVTRVITKETAVQTLEPAFTYQWVEGPGVAAVGPALGGAYVDPVPIASHVVSADSIEALTAYSPAALALNDMLKQQLSLTQQFVEASRHLHMSLLQSLDRDSFHYHTLEETKQHCHVASRHGLFLPTCPGATGDRCCLQHPKPQWTEVAVVTAPCPLPHSTSGTTGLPRCPWRMPWRRWRRSSGDRSGVVELARPPRGRAGRWQWPHGWSGHHSRPDGGCQPVRSPVERLCRPGAGRPVSGHRREGPQPRLLSRSLGQVSTPGTPT</sequence>
<feature type="compositionally biased region" description="Polar residues" evidence="1">
    <location>
        <begin position="751"/>
        <end position="762"/>
    </location>
</feature>
<evidence type="ECO:0000313" key="5">
    <source>
        <dbReference type="RefSeq" id="XP_026894035.1"/>
    </source>
</evidence>
<feature type="region of interest" description="Disordered" evidence="1">
    <location>
        <begin position="111"/>
        <end position="469"/>
    </location>
</feature>
<feature type="compositionally biased region" description="Basic and acidic residues" evidence="1">
    <location>
        <begin position="379"/>
        <end position="391"/>
    </location>
</feature>
<evidence type="ECO:0000256" key="1">
    <source>
        <dbReference type="SAM" id="MobiDB-lite"/>
    </source>
</evidence>
<evidence type="ECO:0000313" key="8">
    <source>
        <dbReference type="RefSeq" id="XP_026894039.1"/>
    </source>
</evidence>
<evidence type="ECO:0000313" key="6">
    <source>
        <dbReference type="RefSeq" id="XP_026894036.1"/>
    </source>
</evidence>
<feature type="compositionally biased region" description="Basic and acidic residues" evidence="1">
    <location>
        <begin position="188"/>
        <end position="209"/>
    </location>
</feature>
<feature type="domain" description="DUF4614" evidence="2">
    <location>
        <begin position="441"/>
        <end position="610"/>
    </location>
</feature>
<feature type="compositionally biased region" description="Basic and acidic residues" evidence="1">
    <location>
        <begin position="146"/>
        <end position="155"/>
    </location>
</feature>
<evidence type="ECO:0000313" key="4">
    <source>
        <dbReference type="RefSeq" id="XP_026894034.1"/>
    </source>
</evidence>
<dbReference type="RefSeq" id="XP_026894036.1">
    <property type="nucleotide sequence ID" value="XM_027038235.1"/>
</dbReference>
<evidence type="ECO:0000313" key="3">
    <source>
        <dbReference type="Proteomes" id="UP001652583"/>
    </source>
</evidence>
<feature type="compositionally biased region" description="Polar residues" evidence="1">
    <location>
        <begin position="300"/>
        <end position="329"/>
    </location>
</feature>
<dbReference type="InterPro" id="IPR040120">
    <property type="entry name" value="C19orf44-like"/>
</dbReference>
<gene>
    <name evidence="4 5 6 7 8 9 10" type="primary">CUNH19orf44</name>
</gene>
<dbReference type="PANTHER" id="PTHR22409">
    <property type="entry name" value="CHROMOSOME 19 OPEN READING FRAME 44"/>
    <property type="match status" value="1"/>
</dbReference>
<dbReference type="Proteomes" id="UP001652583">
    <property type="component" value="Chromosome A2"/>
</dbReference>
<feature type="compositionally biased region" description="Basic and acidic residues" evidence="1">
    <location>
        <begin position="118"/>
        <end position="127"/>
    </location>
</feature>
<protein>
    <submittedName>
        <fullName evidence="4 5">Uncharacterized protein C19orf44 homolog isoform X1</fullName>
    </submittedName>
</protein>
<keyword evidence="3" id="KW-1185">Reference proteome</keyword>
<evidence type="ECO:0000313" key="7">
    <source>
        <dbReference type="RefSeq" id="XP_026894037.1"/>
    </source>
</evidence>
<accession>A0A6J1XNE4</accession>
<dbReference type="RefSeq" id="XP_026894040.1">
    <property type="nucleotide sequence ID" value="XM_027038239.1"/>
</dbReference>
<dbReference type="RefSeq" id="XP_026894041.1">
    <property type="nucleotide sequence ID" value="XM_027038240.1"/>
</dbReference>
<evidence type="ECO:0000313" key="10">
    <source>
        <dbReference type="RefSeq" id="XP_026894041.1"/>
    </source>
</evidence>
<dbReference type="Pfam" id="PF15391">
    <property type="entry name" value="DUF4614"/>
    <property type="match status" value="1"/>
</dbReference>
<dbReference type="RefSeq" id="XP_026894035.1">
    <property type="nucleotide sequence ID" value="XM_027038234.1"/>
</dbReference>
<dbReference type="KEGG" id="aju:106985926"/>
<evidence type="ECO:0000313" key="9">
    <source>
        <dbReference type="RefSeq" id="XP_026894040.1"/>
    </source>
</evidence>
<dbReference type="RefSeq" id="XP_026894037.1">
    <property type="nucleotide sequence ID" value="XM_027038236.1"/>
</dbReference>
<dbReference type="RefSeq" id="XP_026894034.1">
    <property type="nucleotide sequence ID" value="XM_027038233.1"/>
</dbReference>
<proteinExistence type="predicted"/>
<dbReference type="RefSeq" id="XP_026894039.1">
    <property type="nucleotide sequence ID" value="XM_027038238.1"/>
</dbReference>
<dbReference type="PANTHER" id="PTHR22409:SF2">
    <property type="entry name" value="CHROMOSOME 19 OPEN READING FRAME 44"/>
    <property type="match status" value="1"/>
</dbReference>
<name>A0A6J1XNE4_ACIJB</name>
<organism evidence="3 10">
    <name type="scientific">Acinonyx jubatus</name>
    <name type="common">Cheetah</name>
    <dbReference type="NCBI Taxonomy" id="32536"/>
    <lineage>
        <taxon>Eukaryota</taxon>
        <taxon>Metazoa</taxon>
        <taxon>Chordata</taxon>
        <taxon>Craniata</taxon>
        <taxon>Vertebrata</taxon>
        <taxon>Euteleostomi</taxon>
        <taxon>Mammalia</taxon>
        <taxon>Eutheria</taxon>
        <taxon>Laurasiatheria</taxon>
        <taxon>Carnivora</taxon>
        <taxon>Feliformia</taxon>
        <taxon>Felidae</taxon>
        <taxon>Felinae</taxon>
        <taxon>Acinonyx</taxon>
    </lineage>
</organism>
<feature type="compositionally biased region" description="Polar residues" evidence="1">
    <location>
        <begin position="159"/>
        <end position="168"/>
    </location>
</feature>
<evidence type="ECO:0000259" key="2">
    <source>
        <dbReference type="Pfam" id="PF15391"/>
    </source>
</evidence>